<dbReference type="GO" id="GO:0016747">
    <property type="term" value="F:acyltransferase activity, transferring groups other than amino-acyl groups"/>
    <property type="evidence" value="ECO:0007669"/>
    <property type="project" value="InterPro"/>
</dbReference>
<dbReference type="Proteomes" id="UP000516696">
    <property type="component" value="Chromosome"/>
</dbReference>
<name>A0AAE7T1L9_ENTGA</name>
<sequence>MLHTKKVTKELKEYNEIISIYHSSFPEDERLPVWLINLFSMRKKVYFLAFFDASKFLGFSYIFQDEEQSFVLYLATDPSLRSEGYGSKILAWIKENSPSHNIALNIETVDKKFDNYEQRLKRLHFYQKNEYFDTQLRISEEGNSYSILANSAQFSKEKYSRLIKQFSFGLYRPKFV</sequence>
<protein>
    <submittedName>
        <fullName evidence="3">GNAT family N-acetyltransferase</fullName>
    </submittedName>
</protein>
<evidence type="ECO:0000259" key="1">
    <source>
        <dbReference type="PROSITE" id="PS51186"/>
    </source>
</evidence>
<dbReference type="AlphaFoldDB" id="A0AAE7T1L9"/>
<organism evidence="3 4">
    <name type="scientific">Enterococcus gallinarum</name>
    <dbReference type="NCBI Taxonomy" id="1353"/>
    <lineage>
        <taxon>Bacteria</taxon>
        <taxon>Bacillati</taxon>
        <taxon>Bacillota</taxon>
        <taxon>Bacilli</taxon>
        <taxon>Lactobacillales</taxon>
        <taxon>Enterococcaceae</taxon>
        <taxon>Enterococcus</taxon>
    </lineage>
</organism>
<dbReference type="CDD" id="cd04301">
    <property type="entry name" value="NAT_SF"/>
    <property type="match status" value="1"/>
</dbReference>
<dbReference type="RefSeq" id="WP_113849233.1">
    <property type="nucleotide sequence ID" value="NZ_CAKOCH010000001.1"/>
</dbReference>
<proteinExistence type="predicted"/>
<dbReference type="Proteomes" id="UP000571857">
    <property type="component" value="Unassembled WGS sequence"/>
</dbReference>
<evidence type="ECO:0000313" key="3">
    <source>
        <dbReference type="EMBL" id="QOG28461.1"/>
    </source>
</evidence>
<gene>
    <name evidence="3" type="ORF">EGM181_14950</name>
    <name evidence="2" type="ORF">HWH42_03300</name>
</gene>
<evidence type="ECO:0000313" key="5">
    <source>
        <dbReference type="Proteomes" id="UP000571857"/>
    </source>
</evidence>
<dbReference type="InterPro" id="IPR000182">
    <property type="entry name" value="GNAT_dom"/>
</dbReference>
<reference evidence="3 4" key="1">
    <citation type="submission" date="2020-03" db="EMBL/GenBank/DDBJ databases">
        <title>Characterization of ganglioside-mimicking enterococci.</title>
        <authorList>
            <person name="Patry R.T."/>
            <person name="Nothaft H."/>
            <person name="Bridger R."/>
            <person name="Shajahan A."/>
            <person name="Huynh S."/>
            <person name="Sanchez S."/>
            <person name="Azadi P."/>
            <person name="Cooper K."/>
            <person name="Miller W.G."/>
            <person name="Parker C.T."/>
            <person name="Wells L."/>
            <person name="Szymanski C.M."/>
        </authorList>
    </citation>
    <scope>NUCLEOTIDE SEQUENCE [LARGE SCALE GENOMIC DNA]</scope>
    <source>
        <strain evidence="3 4">EGM181</strain>
    </source>
</reference>
<feature type="domain" description="N-acetyltransferase" evidence="1">
    <location>
        <begin position="2"/>
        <end position="176"/>
    </location>
</feature>
<dbReference type="Pfam" id="PF00583">
    <property type="entry name" value="Acetyltransf_1"/>
    <property type="match status" value="1"/>
</dbReference>
<dbReference type="Gene3D" id="3.40.630.30">
    <property type="match status" value="1"/>
</dbReference>
<dbReference type="InterPro" id="IPR016181">
    <property type="entry name" value="Acyl_CoA_acyltransferase"/>
</dbReference>
<evidence type="ECO:0000313" key="4">
    <source>
        <dbReference type="Proteomes" id="UP000516696"/>
    </source>
</evidence>
<reference evidence="2 5" key="2">
    <citation type="submission" date="2020-06" db="EMBL/GenBank/DDBJ databases">
        <title>Crossreactivity between MHC class I-restricted antigens from cancer cells and an enterococcal bacteriophage.</title>
        <authorList>
            <person name="Fluckiger A."/>
            <person name="Daillere R."/>
            <person name="Sassi M."/>
            <person name="Cattoir V."/>
            <person name="Kroemer G."/>
            <person name="Zitvogel L."/>
        </authorList>
    </citation>
    <scope>NUCLEOTIDE SEQUENCE [LARGE SCALE GENOMIC DNA]</scope>
    <source>
        <strain evidence="2 5">EG4</strain>
    </source>
</reference>
<dbReference type="EMBL" id="CP050485">
    <property type="protein sequence ID" value="QOG28461.1"/>
    <property type="molecule type" value="Genomic_DNA"/>
</dbReference>
<accession>A0AAE7T1L9</accession>
<dbReference type="SUPFAM" id="SSF55729">
    <property type="entry name" value="Acyl-CoA N-acyltransferases (Nat)"/>
    <property type="match status" value="1"/>
</dbReference>
<dbReference type="PROSITE" id="PS51186">
    <property type="entry name" value="GNAT"/>
    <property type="match status" value="1"/>
</dbReference>
<evidence type="ECO:0000313" key="2">
    <source>
        <dbReference type="EMBL" id="MBA0971631.1"/>
    </source>
</evidence>
<dbReference type="EMBL" id="JABXJK010000009">
    <property type="protein sequence ID" value="MBA0971631.1"/>
    <property type="molecule type" value="Genomic_DNA"/>
</dbReference>